<dbReference type="Gene3D" id="2.60.40.420">
    <property type="entry name" value="Cupredoxins - blue copper proteins"/>
    <property type="match status" value="1"/>
</dbReference>
<dbReference type="EMBL" id="JACHXP010000010">
    <property type="protein sequence ID" value="MBB3191059.1"/>
    <property type="molecule type" value="Genomic_DNA"/>
</dbReference>
<dbReference type="InterPro" id="IPR008972">
    <property type="entry name" value="Cupredoxin"/>
</dbReference>
<protein>
    <submittedName>
        <fullName evidence="6">Putative cupredoxin-like copper-binding protein</fullName>
    </submittedName>
</protein>
<dbReference type="Proteomes" id="UP000547614">
    <property type="component" value="Unassembled WGS sequence"/>
</dbReference>
<dbReference type="GO" id="GO:0009055">
    <property type="term" value="F:electron transfer activity"/>
    <property type="evidence" value="ECO:0007669"/>
    <property type="project" value="InterPro"/>
</dbReference>
<sequence length="159" mass="16622">MRKTLLALATGLAATTALAAGQHGGHHEAPKDGNVDRTISFEAGDMWFMPGQLDIQPGEIVKFEITNTGNLQHEFVIGDAAAQAAHREMMRDMAASGHGHGSGHHGGGHGDAMPSVTIDPGETATLVWTAPADEEEVEFACNIPGHYEAGMNGDIEISG</sequence>
<dbReference type="PANTHER" id="PTHR38439:SF3">
    <property type="entry name" value="COPPER-RESISTANT CUPROPROTEIN COPI"/>
    <property type="match status" value="1"/>
</dbReference>
<feature type="chain" id="PRO_5032569981" evidence="4">
    <location>
        <begin position="20"/>
        <end position="159"/>
    </location>
</feature>
<evidence type="ECO:0000313" key="6">
    <source>
        <dbReference type="EMBL" id="MBB3191059.1"/>
    </source>
</evidence>
<evidence type="ECO:0000256" key="1">
    <source>
        <dbReference type="ARBA" id="ARBA00022723"/>
    </source>
</evidence>
<evidence type="ECO:0000313" key="7">
    <source>
        <dbReference type="Proteomes" id="UP000547614"/>
    </source>
</evidence>
<evidence type="ECO:0000259" key="5">
    <source>
        <dbReference type="Pfam" id="PF00127"/>
    </source>
</evidence>
<keyword evidence="7" id="KW-1185">Reference proteome</keyword>
<keyword evidence="4" id="KW-0732">Signal</keyword>
<keyword evidence="1" id="KW-0479">Metal-binding</keyword>
<evidence type="ECO:0000256" key="4">
    <source>
        <dbReference type="SAM" id="SignalP"/>
    </source>
</evidence>
<comment type="caution">
    <text evidence="6">The sequence shown here is derived from an EMBL/GenBank/DDBJ whole genome shotgun (WGS) entry which is preliminary data.</text>
</comment>
<dbReference type="GO" id="GO:0005507">
    <property type="term" value="F:copper ion binding"/>
    <property type="evidence" value="ECO:0007669"/>
    <property type="project" value="InterPro"/>
</dbReference>
<name>A0A839VCD6_9GAMM</name>
<feature type="region of interest" description="Disordered" evidence="3">
    <location>
        <begin position="94"/>
        <end position="118"/>
    </location>
</feature>
<dbReference type="InterPro" id="IPR050845">
    <property type="entry name" value="Cu-binding_ET"/>
</dbReference>
<dbReference type="RefSeq" id="WP_183325842.1">
    <property type="nucleotide sequence ID" value="NZ_JACHXP010000010.1"/>
</dbReference>
<dbReference type="Pfam" id="PF00127">
    <property type="entry name" value="Copper-bind"/>
    <property type="match status" value="1"/>
</dbReference>
<gene>
    <name evidence="6" type="ORF">FHR94_002303</name>
</gene>
<dbReference type="SUPFAM" id="SSF49503">
    <property type="entry name" value="Cupredoxins"/>
    <property type="match status" value="1"/>
</dbReference>
<evidence type="ECO:0000256" key="3">
    <source>
        <dbReference type="SAM" id="MobiDB-lite"/>
    </source>
</evidence>
<evidence type="ECO:0000256" key="2">
    <source>
        <dbReference type="ARBA" id="ARBA00023008"/>
    </source>
</evidence>
<feature type="signal peptide" evidence="4">
    <location>
        <begin position="1"/>
        <end position="19"/>
    </location>
</feature>
<organism evidence="6 7">
    <name type="scientific">Halomonas cerina</name>
    <dbReference type="NCBI Taxonomy" id="447424"/>
    <lineage>
        <taxon>Bacteria</taxon>
        <taxon>Pseudomonadati</taxon>
        <taxon>Pseudomonadota</taxon>
        <taxon>Gammaproteobacteria</taxon>
        <taxon>Oceanospirillales</taxon>
        <taxon>Halomonadaceae</taxon>
        <taxon>Halomonas</taxon>
    </lineage>
</organism>
<dbReference type="AlphaFoldDB" id="A0A839VCD6"/>
<accession>A0A839VCD6</accession>
<feature type="domain" description="Blue (type 1) copper" evidence="5">
    <location>
        <begin position="39"/>
        <end position="157"/>
    </location>
</feature>
<dbReference type="InterPro" id="IPR000923">
    <property type="entry name" value="BlueCu_1"/>
</dbReference>
<proteinExistence type="predicted"/>
<keyword evidence="2" id="KW-0186">Copper</keyword>
<dbReference type="PANTHER" id="PTHR38439">
    <property type="entry name" value="AURACYANIN-B"/>
    <property type="match status" value="1"/>
</dbReference>
<reference evidence="6 7" key="1">
    <citation type="submission" date="2020-08" db="EMBL/GenBank/DDBJ databases">
        <title>Genomic Encyclopedia of Type Strains, Phase III (KMG-III): the genomes of soil and plant-associated and newly described type strains.</title>
        <authorList>
            <person name="Whitman W."/>
        </authorList>
    </citation>
    <scope>NUCLEOTIDE SEQUENCE [LARGE SCALE GENOMIC DNA]</scope>
    <source>
        <strain evidence="6 7">CECT 7282</strain>
    </source>
</reference>